<protein>
    <recommendedName>
        <fullName evidence="1">STAS domain-containing protein</fullName>
    </recommendedName>
</protein>
<proteinExistence type="predicted"/>
<dbReference type="RefSeq" id="WP_145263025.1">
    <property type="nucleotide sequence ID" value="NZ_CP036279.1"/>
</dbReference>
<dbReference type="KEGG" id="knv:Pan216_55560"/>
<reference evidence="2 3" key="1">
    <citation type="submission" date="2019-02" db="EMBL/GenBank/DDBJ databases">
        <title>Deep-cultivation of Planctomycetes and their phenomic and genomic characterization uncovers novel biology.</title>
        <authorList>
            <person name="Wiegand S."/>
            <person name="Jogler M."/>
            <person name="Boedeker C."/>
            <person name="Pinto D."/>
            <person name="Vollmers J."/>
            <person name="Rivas-Marin E."/>
            <person name="Kohn T."/>
            <person name="Peeters S.H."/>
            <person name="Heuer A."/>
            <person name="Rast P."/>
            <person name="Oberbeckmann S."/>
            <person name="Bunk B."/>
            <person name="Jeske O."/>
            <person name="Meyerdierks A."/>
            <person name="Storesund J.E."/>
            <person name="Kallscheuer N."/>
            <person name="Luecker S."/>
            <person name="Lage O.M."/>
            <person name="Pohl T."/>
            <person name="Merkel B.J."/>
            <person name="Hornburger P."/>
            <person name="Mueller R.-W."/>
            <person name="Bruemmer F."/>
            <person name="Labrenz M."/>
            <person name="Spormann A.M."/>
            <person name="Op den Camp H."/>
            <person name="Overmann J."/>
            <person name="Amann R."/>
            <person name="Jetten M.S.M."/>
            <person name="Mascher T."/>
            <person name="Medema M.H."/>
            <person name="Devos D.P."/>
            <person name="Kaster A.-K."/>
            <person name="Ovreas L."/>
            <person name="Rohde M."/>
            <person name="Galperin M.Y."/>
            <person name="Jogler C."/>
        </authorList>
    </citation>
    <scope>NUCLEOTIDE SEQUENCE [LARGE SCALE GENOMIC DNA]</scope>
    <source>
        <strain evidence="2 3">Pan216</strain>
    </source>
</reference>
<evidence type="ECO:0000313" key="2">
    <source>
        <dbReference type="EMBL" id="QDU64665.1"/>
    </source>
</evidence>
<dbReference type="InterPro" id="IPR036513">
    <property type="entry name" value="STAS_dom_sf"/>
</dbReference>
<dbReference type="EMBL" id="CP036279">
    <property type="protein sequence ID" value="QDU64665.1"/>
    <property type="molecule type" value="Genomic_DNA"/>
</dbReference>
<evidence type="ECO:0000313" key="3">
    <source>
        <dbReference type="Proteomes" id="UP000317093"/>
    </source>
</evidence>
<dbReference type="Gene3D" id="3.30.750.24">
    <property type="entry name" value="STAS domain"/>
    <property type="match status" value="1"/>
</dbReference>
<dbReference type="Proteomes" id="UP000317093">
    <property type="component" value="Chromosome"/>
</dbReference>
<dbReference type="SUPFAM" id="SSF52091">
    <property type="entry name" value="SpoIIaa-like"/>
    <property type="match status" value="1"/>
</dbReference>
<evidence type="ECO:0000259" key="1">
    <source>
        <dbReference type="Pfam" id="PF01740"/>
    </source>
</evidence>
<accession>A0A518BCF7</accession>
<dbReference type="AlphaFoldDB" id="A0A518BCF7"/>
<feature type="domain" description="STAS" evidence="1">
    <location>
        <begin position="45"/>
        <end position="105"/>
    </location>
</feature>
<name>A0A518BCF7_9BACT</name>
<gene>
    <name evidence="2" type="ORF">Pan216_55560</name>
</gene>
<keyword evidence="3" id="KW-1185">Reference proteome</keyword>
<dbReference type="InterPro" id="IPR002645">
    <property type="entry name" value="STAS_dom"/>
</dbReference>
<dbReference type="CDD" id="cd07043">
    <property type="entry name" value="STAS_anti-anti-sigma_factors"/>
    <property type="match status" value="1"/>
</dbReference>
<organism evidence="2 3">
    <name type="scientific">Kolteria novifilia</name>
    <dbReference type="NCBI Taxonomy" id="2527975"/>
    <lineage>
        <taxon>Bacteria</taxon>
        <taxon>Pseudomonadati</taxon>
        <taxon>Planctomycetota</taxon>
        <taxon>Planctomycetia</taxon>
        <taxon>Kolteriales</taxon>
        <taxon>Kolteriaceae</taxon>
        <taxon>Kolteria</taxon>
    </lineage>
</organism>
<sequence>MSSSLNVVTVERGLLILLDHDDVSGPMANERLAQELVSLCPHVADRTLYLDFSGVRSIDSDVLTLLLRARASLVNVCAQLQLCTVSENVRHCLKISQLERIFDVREYPDGPKHMPMAGAPSTPWPLGAIAEKVRDSGCPDQSAVCRRIAQWLSEDSHRVLKDAIVRFATPDSGKPRATMTSR</sequence>
<dbReference type="Pfam" id="PF01740">
    <property type="entry name" value="STAS"/>
    <property type="match status" value="1"/>
</dbReference>